<evidence type="ECO:0000313" key="1">
    <source>
        <dbReference type="EMBL" id="WXA90617.1"/>
    </source>
</evidence>
<protein>
    <recommendedName>
        <fullName evidence="3">Lipoprotein</fullName>
    </recommendedName>
</protein>
<proteinExistence type="predicted"/>
<evidence type="ECO:0000313" key="2">
    <source>
        <dbReference type="Proteomes" id="UP001379533"/>
    </source>
</evidence>
<keyword evidence="2" id="KW-1185">Reference proteome</keyword>
<dbReference type="EMBL" id="CP089982">
    <property type="protein sequence ID" value="WXA90617.1"/>
    <property type="molecule type" value="Genomic_DNA"/>
</dbReference>
<sequence length="185" mass="19555">MIRRTLLAALLVAAVGCEDGTLPPPPPCDAICQDSIALRGVREMMKLIFNLTLQGKPVGQHDATIACPLGGTAHIFGTATSNAVQGATEVSLTYVFDQCAHLERDEEARENYALTLTGTFSQQGTIAVQPSATTALLMKSASVTVWGTVHAPAIDYRAENCIANLAQNGNHVSGMFCERPVGTDL</sequence>
<dbReference type="Proteomes" id="UP001379533">
    <property type="component" value="Chromosome"/>
</dbReference>
<gene>
    <name evidence="1" type="ORF">LZC95_29710</name>
</gene>
<reference evidence="1 2" key="1">
    <citation type="submission" date="2021-12" db="EMBL/GenBank/DDBJ databases">
        <title>Discovery of the Pendulisporaceae a myxobacterial family with distinct sporulation behavior and unique specialized metabolism.</title>
        <authorList>
            <person name="Garcia R."/>
            <person name="Popoff A."/>
            <person name="Bader C.D."/>
            <person name="Loehr J."/>
            <person name="Walesch S."/>
            <person name="Walt C."/>
            <person name="Boldt J."/>
            <person name="Bunk B."/>
            <person name="Haeckl F.J.F.P.J."/>
            <person name="Gunesch A.P."/>
            <person name="Birkelbach J."/>
            <person name="Nuebel U."/>
            <person name="Pietschmann T."/>
            <person name="Bach T."/>
            <person name="Mueller R."/>
        </authorList>
    </citation>
    <scope>NUCLEOTIDE SEQUENCE [LARGE SCALE GENOMIC DNA]</scope>
    <source>
        <strain evidence="1 2">MSr12523</strain>
    </source>
</reference>
<dbReference type="PROSITE" id="PS51257">
    <property type="entry name" value="PROKAR_LIPOPROTEIN"/>
    <property type="match status" value="1"/>
</dbReference>
<evidence type="ECO:0008006" key="3">
    <source>
        <dbReference type="Google" id="ProtNLM"/>
    </source>
</evidence>
<organism evidence="1 2">
    <name type="scientific">Pendulispora brunnea</name>
    <dbReference type="NCBI Taxonomy" id="2905690"/>
    <lineage>
        <taxon>Bacteria</taxon>
        <taxon>Pseudomonadati</taxon>
        <taxon>Myxococcota</taxon>
        <taxon>Myxococcia</taxon>
        <taxon>Myxococcales</taxon>
        <taxon>Sorangiineae</taxon>
        <taxon>Pendulisporaceae</taxon>
        <taxon>Pendulispora</taxon>
    </lineage>
</organism>
<dbReference type="RefSeq" id="WP_394841234.1">
    <property type="nucleotide sequence ID" value="NZ_CP089982.1"/>
</dbReference>
<accession>A0ABZ2JVW7</accession>
<name>A0ABZ2JVW7_9BACT</name>